<dbReference type="Proteomes" id="UP001497623">
    <property type="component" value="Unassembled WGS sequence"/>
</dbReference>
<proteinExistence type="predicted"/>
<accession>A0AAV2RRJ1</accession>
<dbReference type="PANTHER" id="PTHR15730:SF5">
    <property type="entry name" value="SI:CH211-210B2.2-RELATED"/>
    <property type="match status" value="1"/>
</dbReference>
<dbReference type="Gene3D" id="2.60.120.1250">
    <property type="entry name" value="Peptidase M60, enhancin-like domain 1"/>
    <property type="match status" value="1"/>
</dbReference>
<evidence type="ECO:0000259" key="1">
    <source>
        <dbReference type="PROSITE" id="PS51723"/>
    </source>
</evidence>
<comment type="caution">
    <text evidence="2">The sequence shown here is derived from an EMBL/GenBank/DDBJ whole genome shotgun (WGS) entry which is preliminary data.</text>
</comment>
<dbReference type="Pfam" id="PF17291">
    <property type="entry name" value="M60-like_N"/>
    <property type="match status" value="1"/>
</dbReference>
<dbReference type="Pfam" id="PF13402">
    <property type="entry name" value="Peptidase_M60"/>
    <property type="match status" value="1"/>
</dbReference>
<dbReference type="InterPro" id="IPR051244">
    <property type="entry name" value="TCAF"/>
</dbReference>
<reference evidence="2 3" key="1">
    <citation type="submission" date="2024-05" db="EMBL/GenBank/DDBJ databases">
        <authorList>
            <person name="Wallberg A."/>
        </authorList>
    </citation>
    <scope>NUCLEOTIDE SEQUENCE [LARGE SCALE GENOMIC DNA]</scope>
</reference>
<keyword evidence="3" id="KW-1185">Reference proteome</keyword>
<dbReference type="Gene3D" id="3.40.390.80">
    <property type="entry name" value="Peptidase M60, enhancin-like domain 2"/>
    <property type="match status" value="1"/>
</dbReference>
<dbReference type="PANTHER" id="PTHR15730">
    <property type="entry name" value="EXPERIMENTAL AUTOIMMUNE PROSTATITIS ANTIGEN 2-RELATED"/>
    <property type="match status" value="1"/>
</dbReference>
<dbReference type="EMBL" id="CAXKWB010031635">
    <property type="protein sequence ID" value="CAL4139916.1"/>
    <property type="molecule type" value="Genomic_DNA"/>
</dbReference>
<evidence type="ECO:0000313" key="2">
    <source>
        <dbReference type="EMBL" id="CAL4139916.1"/>
    </source>
</evidence>
<dbReference type="SMART" id="SM01276">
    <property type="entry name" value="M60-like"/>
    <property type="match status" value="1"/>
</dbReference>
<dbReference type="Gene3D" id="1.10.390.30">
    <property type="entry name" value="Peptidase M60, enhancin-like domain 3"/>
    <property type="match status" value="1"/>
</dbReference>
<feature type="domain" description="Peptidase M60" evidence="1">
    <location>
        <begin position="322"/>
        <end position="623"/>
    </location>
</feature>
<gene>
    <name evidence="2" type="ORF">MNOR_LOCUS28535</name>
</gene>
<dbReference type="AlphaFoldDB" id="A0AAV2RRJ1"/>
<dbReference type="InterPro" id="IPR042279">
    <property type="entry name" value="Pep_M60_3"/>
</dbReference>
<sequence>MSGDEEIRIDNGCIKELLQGVDDVNIGNVDPGTIIVYGEHARPVLTTDNPWEVIIAAAVYGHGRIVICSHGSFCTDFIKPKKSKTFMENIKQWLLNGKECDETEREILDSLETFPVDKKRLLWKDCNDKDEKFLEELDEFISNGGGLFIGHCPWGYLKKYPQKTLESMPSYPILQKVGICFTNQHASVPKNKRINIEDNKADKVHLAECIDALIDNESDIELKCLIITSCCDSLPKDAPDSLKIKIKSIISNKLENLKNILPTKAHPLKCVESKATLAMVNNTMRALELSDKAPGISEFPGDFEIPPPMTSADITIEGKNVKDVFSTGYYAPAGQSIMITANCDLDLKNWKIRIGAHSDNLLKHLEKPLKRWPLICIHKPLNSSMEIVSNFGGLIYFVNGGEQSSLSVRLENVVEAPFLDIKDPSTQENWLERRDSPGLWADIVGKYITITVPSSSVRKLDDPGECISQWDEVVCAHYELRGLNAEEVRRQWVVTDMQPSAGYMHSGYPIVTHLDVADPDSEKFLFNMNTLRENGMWGMFHELGHNMQRPMWTFQGTGEVTCNIFSLHAMHVIANKKPWLHKWLEGKIGKAKKYFDDGADFSQWQKAPGLALFIYAQIIHEFGWEPFKIVFRSYDILQRKQKPSSNEEKIDMWIIKMSDAVKHNLVPLFRFWGFPISSHVEETVSSLESFLPDDEVTRLAPERKETFLTDDTVQVGPSREATTCK</sequence>
<protein>
    <recommendedName>
        <fullName evidence="1">Peptidase M60 domain-containing protein</fullName>
    </recommendedName>
</protein>
<dbReference type="PROSITE" id="PS51723">
    <property type="entry name" value="PEPTIDASE_M60"/>
    <property type="match status" value="1"/>
</dbReference>
<organism evidence="2 3">
    <name type="scientific">Meganyctiphanes norvegica</name>
    <name type="common">Northern krill</name>
    <name type="synonym">Thysanopoda norvegica</name>
    <dbReference type="NCBI Taxonomy" id="48144"/>
    <lineage>
        <taxon>Eukaryota</taxon>
        <taxon>Metazoa</taxon>
        <taxon>Ecdysozoa</taxon>
        <taxon>Arthropoda</taxon>
        <taxon>Crustacea</taxon>
        <taxon>Multicrustacea</taxon>
        <taxon>Malacostraca</taxon>
        <taxon>Eumalacostraca</taxon>
        <taxon>Eucarida</taxon>
        <taxon>Euphausiacea</taxon>
        <taxon>Euphausiidae</taxon>
        <taxon>Meganyctiphanes</taxon>
    </lineage>
</organism>
<name>A0AAV2RRJ1_MEGNR</name>
<evidence type="ECO:0000313" key="3">
    <source>
        <dbReference type="Proteomes" id="UP001497623"/>
    </source>
</evidence>
<dbReference type="InterPro" id="IPR031161">
    <property type="entry name" value="Peptidase_M60_dom"/>
</dbReference>
<dbReference type="InterPro" id="IPR035423">
    <property type="entry name" value="M60-like_N"/>
</dbReference>